<dbReference type="Proteomes" id="UP000199034">
    <property type="component" value="Unassembled WGS sequence"/>
</dbReference>
<sequence length="60" mass="6735">MPAEQSLRAVILELDPVERSALIDLLREELARGWVPKRADLEAALESIRSGDRSTETWCA</sequence>
<reference evidence="1 2" key="1">
    <citation type="submission" date="2016-10" db="EMBL/GenBank/DDBJ databases">
        <authorList>
            <person name="de Groot N.N."/>
        </authorList>
    </citation>
    <scope>NUCLEOTIDE SEQUENCE [LARGE SCALE GENOMIC DNA]</scope>
    <source>
        <strain evidence="1 2">CGMCC 4.6858</strain>
    </source>
</reference>
<gene>
    <name evidence="1" type="ORF">SAMN05421872_107108</name>
</gene>
<name>A0A1G6TMG3_9ACTN</name>
<dbReference type="RefSeq" id="WP_090856953.1">
    <property type="nucleotide sequence ID" value="NZ_FMZM01000007.1"/>
</dbReference>
<protein>
    <submittedName>
        <fullName evidence="1">Uncharacterized protein</fullName>
    </submittedName>
</protein>
<evidence type="ECO:0000313" key="2">
    <source>
        <dbReference type="Proteomes" id="UP000199034"/>
    </source>
</evidence>
<accession>A0A1G6TMG3</accession>
<organism evidence="1 2">
    <name type="scientific">Nocardioides lianchengensis</name>
    <dbReference type="NCBI Taxonomy" id="1045774"/>
    <lineage>
        <taxon>Bacteria</taxon>
        <taxon>Bacillati</taxon>
        <taxon>Actinomycetota</taxon>
        <taxon>Actinomycetes</taxon>
        <taxon>Propionibacteriales</taxon>
        <taxon>Nocardioidaceae</taxon>
        <taxon>Nocardioides</taxon>
    </lineage>
</organism>
<keyword evidence="2" id="KW-1185">Reference proteome</keyword>
<proteinExistence type="predicted"/>
<dbReference type="AlphaFoldDB" id="A0A1G6TMG3"/>
<dbReference type="EMBL" id="FMZM01000007">
    <property type="protein sequence ID" value="SDD29515.1"/>
    <property type="molecule type" value="Genomic_DNA"/>
</dbReference>
<evidence type="ECO:0000313" key="1">
    <source>
        <dbReference type="EMBL" id="SDD29515.1"/>
    </source>
</evidence>
<dbReference type="OrthoDB" id="9959458at2"/>